<proteinExistence type="predicted"/>
<keyword evidence="4" id="KW-1185">Reference proteome</keyword>
<reference evidence="4" key="1">
    <citation type="journal article" date="2019" name="Int. J. Syst. Evol. Microbiol.">
        <title>The Global Catalogue of Microorganisms (GCM) 10K type strain sequencing project: providing services to taxonomists for standard genome sequencing and annotation.</title>
        <authorList>
            <consortium name="The Broad Institute Genomics Platform"/>
            <consortium name="The Broad Institute Genome Sequencing Center for Infectious Disease"/>
            <person name="Wu L."/>
            <person name="Ma J."/>
        </authorList>
    </citation>
    <scope>NUCLEOTIDE SEQUENCE [LARGE SCALE GENOMIC DNA]</scope>
    <source>
        <strain evidence="4">CGMCC 1.18575</strain>
    </source>
</reference>
<dbReference type="Proteomes" id="UP001596113">
    <property type="component" value="Unassembled WGS sequence"/>
</dbReference>
<organism evidence="3 4">
    <name type="scientific">Cohnella soli</name>
    <dbReference type="NCBI Taxonomy" id="425005"/>
    <lineage>
        <taxon>Bacteria</taxon>
        <taxon>Bacillati</taxon>
        <taxon>Bacillota</taxon>
        <taxon>Bacilli</taxon>
        <taxon>Bacillales</taxon>
        <taxon>Paenibacillaceae</taxon>
        <taxon>Cohnella</taxon>
    </lineage>
</organism>
<keyword evidence="1 3" id="KW-0378">Hydrolase</keyword>
<evidence type="ECO:0000313" key="3">
    <source>
        <dbReference type="EMBL" id="MFC5407161.1"/>
    </source>
</evidence>
<dbReference type="InterPro" id="IPR050300">
    <property type="entry name" value="GDXG_lipolytic_enzyme"/>
</dbReference>
<dbReference type="EMBL" id="JBHSMI010000067">
    <property type="protein sequence ID" value="MFC5407161.1"/>
    <property type="molecule type" value="Genomic_DNA"/>
</dbReference>
<feature type="domain" description="Alpha/beta hydrolase fold-3" evidence="2">
    <location>
        <begin position="77"/>
        <end position="284"/>
    </location>
</feature>
<sequence>MNFLQRVSPELLQGLTRLPPLRLPDDLETARQWPIPATEKSEQVKTTERYISGAGSNEMLIKIYEPLHRDEKNLPALLWIHGGGYVLGHPQHDDNLCQSFVEEAGCVVVSPDYRLAPEHPYPAAIEDCYAALVWMAGATEELRIDLSRLAIGGASAGGGLAAALALMARDRGGPAICFQMPLYPMIDDRNATPSSNEITNLKVWNSANNAAAWKMYLGEHADGDIPSYAAASRATNLAGLPPAYTCVGELDPFRDETIEYVMRLAQTGVDVEFQLYPGGYHGFEHVVPTAEISRRARSGYLNALARAFNGSNGGEV</sequence>
<evidence type="ECO:0000313" key="4">
    <source>
        <dbReference type="Proteomes" id="UP001596113"/>
    </source>
</evidence>
<evidence type="ECO:0000256" key="1">
    <source>
        <dbReference type="ARBA" id="ARBA00022801"/>
    </source>
</evidence>
<dbReference type="Pfam" id="PF07859">
    <property type="entry name" value="Abhydrolase_3"/>
    <property type="match status" value="1"/>
</dbReference>
<comment type="caution">
    <text evidence="3">The sequence shown here is derived from an EMBL/GenBank/DDBJ whole genome shotgun (WGS) entry which is preliminary data.</text>
</comment>
<name>A0ABW0I446_9BACL</name>
<dbReference type="Gene3D" id="3.40.50.1820">
    <property type="entry name" value="alpha/beta hydrolase"/>
    <property type="match status" value="1"/>
</dbReference>
<dbReference type="InterPro" id="IPR029058">
    <property type="entry name" value="AB_hydrolase_fold"/>
</dbReference>
<evidence type="ECO:0000259" key="2">
    <source>
        <dbReference type="Pfam" id="PF07859"/>
    </source>
</evidence>
<dbReference type="GO" id="GO:0016787">
    <property type="term" value="F:hydrolase activity"/>
    <property type="evidence" value="ECO:0007669"/>
    <property type="project" value="UniProtKB-KW"/>
</dbReference>
<accession>A0ABW0I446</accession>
<dbReference type="PANTHER" id="PTHR48081">
    <property type="entry name" value="AB HYDROLASE SUPERFAMILY PROTEIN C4A8.06C"/>
    <property type="match status" value="1"/>
</dbReference>
<dbReference type="PANTHER" id="PTHR48081:SF8">
    <property type="entry name" value="ALPHA_BETA HYDROLASE FOLD-3 DOMAIN-CONTAINING PROTEIN-RELATED"/>
    <property type="match status" value="1"/>
</dbReference>
<dbReference type="RefSeq" id="WP_378139577.1">
    <property type="nucleotide sequence ID" value="NZ_JBHSMI010000067.1"/>
</dbReference>
<dbReference type="SUPFAM" id="SSF53474">
    <property type="entry name" value="alpha/beta-Hydrolases"/>
    <property type="match status" value="1"/>
</dbReference>
<dbReference type="InterPro" id="IPR013094">
    <property type="entry name" value="AB_hydrolase_3"/>
</dbReference>
<protein>
    <submittedName>
        <fullName evidence="3">Alpha/beta hydrolase</fullName>
    </submittedName>
</protein>
<gene>
    <name evidence="3" type="ORF">ACFPOF_30915</name>
</gene>